<keyword evidence="4" id="KW-1185">Reference proteome</keyword>
<comment type="caution">
    <text evidence="3">The sequence shown here is derived from an EMBL/GenBank/DDBJ whole genome shotgun (WGS) entry which is preliminary data.</text>
</comment>
<gene>
    <name evidence="3" type="ORF">WA026_018333</name>
</gene>
<dbReference type="Gene3D" id="3.30.1140.40">
    <property type="entry name" value="Tctex-1"/>
    <property type="match status" value="1"/>
</dbReference>
<name>A0AAW1VBS5_9CUCU</name>
<feature type="compositionally biased region" description="Basic and acidic residues" evidence="2">
    <location>
        <begin position="118"/>
        <end position="140"/>
    </location>
</feature>
<feature type="compositionally biased region" description="Basic and acidic residues" evidence="2">
    <location>
        <begin position="37"/>
        <end position="88"/>
    </location>
</feature>
<protein>
    <submittedName>
        <fullName evidence="3">Uncharacterized protein</fullName>
    </submittedName>
</protein>
<feature type="compositionally biased region" description="Basic and acidic residues" evidence="2">
    <location>
        <begin position="156"/>
        <end position="182"/>
    </location>
</feature>
<dbReference type="InterPro" id="IPR038586">
    <property type="entry name" value="Tctex-1-like_sf"/>
</dbReference>
<dbReference type="AlphaFoldDB" id="A0AAW1VBS5"/>
<sequence>MADEEPEVPPPTQDVQADEATTEPAEAGSTSEPAEAEATKKPSEVETTKKPSETEATKKSSEVEATKKPSEAETAKKPSETHATKETAETPIVKDTAETPEIKETVEPPIIRDTVIPLKDEDDRAPRAEETSVPKPDEAHPQSQVADGAASHPKKVPSEKVTETLEFRARRKSPDFSKSDSSHHRHGSLKRASESLNSRAKLVLGSIISIRKSDVVSDYYGSERGKFVRYMNTYKLDSDKPFNQEKVQKILEEILLEALEGPYDEAKCPIKAKQASLAIRARVKEFEFDRYKLVCIVTIGEKHNQDVMVACRFLWDAERDRFALFSHETSHVFGIALCFGLYYE</sequence>
<dbReference type="Proteomes" id="UP001431783">
    <property type="component" value="Unassembled WGS sequence"/>
</dbReference>
<proteinExistence type="inferred from homology"/>
<dbReference type="CDD" id="cd21451">
    <property type="entry name" value="DLC-like_TCTEX1D"/>
    <property type="match status" value="1"/>
</dbReference>
<dbReference type="GO" id="GO:0045505">
    <property type="term" value="F:dynein intermediate chain binding"/>
    <property type="evidence" value="ECO:0007669"/>
    <property type="project" value="TreeGrafter"/>
</dbReference>
<dbReference type="PANTHER" id="PTHR21255">
    <property type="entry name" value="T-COMPLEX-ASSOCIATED-TESTIS-EXPRESSED 1/ DYNEIN LIGHT CHAIN"/>
    <property type="match status" value="1"/>
</dbReference>
<evidence type="ECO:0000256" key="2">
    <source>
        <dbReference type="SAM" id="MobiDB-lite"/>
    </source>
</evidence>
<feature type="compositionally biased region" description="Basic and acidic residues" evidence="2">
    <location>
        <begin position="95"/>
        <end position="106"/>
    </location>
</feature>
<feature type="region of interest" description="Disordered" evidence="2">
    <location>
        <begin position="1"/>
        <end position="193"/>
    </location>
</feature>
<dbReference type="Pfam" id="PF03645">
    <property type="entry name" value="Tctex-1"/>
    <property type="match status" value="1"/>
</dbReference>
<organism evidence="3 4">
    <name type="scientific">Henosepilachna vigintioctopunctata</name>
    <dbReference type="NCBI Taxonomy" id="420089"/>
    <lineage>
        <taxon>Eukaryota</taxon>
        <taxon>Metazoa</taxon>
        <taxon>Ecdysozoa</taxon>
        <taxon>Arthropoda</taxon>
        <taxon>Hexapoda</taxon>
        <taxon>Insecta</taxon>
        <taxon>Pterygota</taxon>
        <taxon>Neoptera</taxon>
        <taxon>Endopterygota</taxon>
        <taxon>Coleoptera</taxon>
        <taxon>Polyphaga</taxon>
        <taxon>Cucujiformia</taxon>
        <taxon>Coccinelloidea</taxon>
        <taxon>Coccinellidae</taxon>
        <taxon>Epilachninae</taxon>
        <taxon>Epilachnini</taxon>
        <taxon>Henosepilachna</taxon>
    </lineage>
</organism>
<dbReference type="PANTHER" id="PTHR21255:SF65">
    <property type="entry name" value="TCTEX1 DOMAIN-CONTAINING PROTEIN 2"/>
    <property type="match status" value="1"/>
</dbReference>
<comment type="similarity">
    <text evidence="1">Belongs to the dynein light chain Tctex-type family.</text>
</comment>
<evidence type="ECO:0000313" key="3">
    <source>
        <dbReference type="EMBL" id="KAK9892135.1"/>
    </source>
</evidence>
<dbReference type="GO" id="GO:0005737">
    <property type="term" value="C:cytoplasm"/>
    <property type="evidence" value="ECO:0007669"/>
    <property type="project" value="TreeGrafter"/>
</dbReference>
<dbReference type="GO" id="GO:0007018">
    <property type="term" value="P:microtubule-based movement"/>
    <property type="evidence" value="ECO:0007669"/>
    <property type="project" value="TreeGrafter"/>
</dbReference>
<evidence type="ECO:0000313" key="4">
    <source>
        <dbReference type="Proteomes" id="UP001431783"/>
    </source>
</evidence>
<reference evidence="3 4" key="1">
    <citation type="submission" date="2023-03" db="EMBL/GenBank/DDBJ databases">
        <title>Genome insight into feeding habits of ladybird beetles.</title>
        <authorList>
            <person name="Li H.-S."/>
            <person name="Huang Y.-H."/>
            <person name="Pang H."/>
        </authorList>
    </citation>
    <scope>NUCLEOTIDE SEQUENCE [LARGE SCALE GENOMIC DNA]</scope>
    <source>
        <strain evidence="3">SYSU_2023b</strain>
        <tissue evidence="3">Whole body</tissue>
    </source>
</reference>
<dbReference type="InterPro" id="IPR005334">
    <property type="entry name" value="Tctex-1-like"/>
</dbReference>
<evidence type="ECO:0000256" key="1">
    <source>
        <dbReference type="ARBA" id="ARBA00005361"/>
    </source>
</evidence>
<dbReference type="GO" id="GO:0005868">
    <property type="term" value="C:cytoplasmic dynein complex"/>
    <property type="evidence" value="ECO:0007669"/>
    <property type="project" value="TreeGrafter"/>
</dbReference>
<dbReference type="EMBL" id="JARQZJ010000132">
    <property type="protein sequence ID" value="KAK9892135.1"/>
    <property type="molecule type" value="Genomic_DNA"/>
</dbReference>
<accession>A0AAW1VBS5</accession>